<dbReference type="AlphaFoldDB" id="A0A0W7WEH5"/>
<dbReference type="EMBL" id="LPXO01000020">
    <property type="protein sequence ID" value="KUF08900.1"/>
    <property type="molecule type" value="Genomic_DNA"/>
</dbReference>
<dbReference type="CDD" id="cd02588">
    <property type="entry name" value="HAD_L2-DEX"/>
    <property type="match status" value="1"/>
</dbReference>
<dbReference type="GO" id="GO:0019120">
    <property type="term" value="F:hydrolase activity, acting on acid halide bonds, in C-halide compounds"/>
    <property type="evidence" value="ECO:0007669"/>
    <property type="project" value="InterPro"/>
</dbReference>
<sequence>MNLSGIKALTFDTGGTLLDWHTGFRDAFAAAGRRHGIDRDWGQMANRFRRVSLELMLDLGDDGPPQYNFDEAHALSLKTLLREEGLDRFDETDRHRIAWDAPHGLAAWPDVPGGLAALRERYIVASFTLLSYRLVIDTSRRNGLTWDAVLSCEGLGVYKLLPEAYGRAAKMLQLAPEECLMVACHPFDLDAAAKVGFRTALIRRPEEWGPDPADRPHLPEPGSYDIELGNLLELHKQLRREGHANRD</sequence>
<dbReference type="Gene3D" id="3.40.50.1000">
    <property type="entry name" value="HAD superfamily/HAD-like"/>
    <property type="match status" value="1"/>
</dbReference>
<dbReference type="Gene3D" id="1.10.150.750">
    <property type="match status" value="1"/>
</dbReference>
<evidence type="ECO:0000313" key="3">
    <source>
        <dbReference type="Proteomes" id="UP000054396"/>
    </source>
</evidence>
<proteinExistence type="predicted"/>
<dbReference type="OrthoDB" id="7989657at2"/>
<dbReference type="STRING" id="1685382.AVJ23_20145"/>
<reference evidence="2 3" key="1">
    <citation type="submission" date="2015-12" db="EMBL/GenBank/DDBJ databases">
        <authorList>
            <person name="Shamseldin A."/>
            <person name="Moawad H."/>
            <person name="Abd El-Rahim W.M."/>
            <person name="Sadowsky M.J."/>
        </authorList>
    </citation>
    <scope>NUCLEOTIDE SEQUENCE [LARGE SCALE GENOMIC DNA]</scope>
    <source>
        <strain evidence="2 3">SJ5A-1</strain>
    </source>
</reference>
<name>A0A0W7WEH5_9RHOB</name>
<dbReference type="InterPro" id="IPR006328">
    <property type="entry name" value="2-HAD"/>
</dbReference>
<gene>
    <name evidence="2" type="ORF">AVJ23_20145</name>
</gene>
<dbReference type="Proteomes" id="UP000054396">
    <property type="component" value="Unassembled WGS sequence"/>
</dbReference>
<dbReference type="PANTHER" id="PTHR43316">
    <property type="entry name" value="HYDROLASE, HALOACID DELAHOGENASE-RELATED"/>
    <property type="match status" value="1"/>
</dbReference>
<dbReference type="SUPFAM" id="SSF56784">
    <property type="entry name" value="HAD-like"/>
    <property type="match status" value="1"/>
</dbReference>
<comment type="caution">
    <text evidence="2">The sequence shown here is derived from an EMBL/GenBank/DDBJ whole genome shotgun (WGS) entry which is preliminary data.</text>
</comment>
<evidence type="ECO:0000313" key="2">
    <source>
        <dbReference type="EMBL" id="KUF08900.1"/>
    </source>
</evidence>
<keyword evidence="1" id="KW-0378">Hydrolase</keyword>
<protein>
    <recommendedName>
        <fullName evidence="4">Haloacid dehalogenase</fullName>
    </recommendedName>
</protein>
<dbReference type="Pfam" id="PF00702">
    <property type="entry name" value="Hydrolase"/>
    <property type="match status" value="1"/>
</dbReference>
<accession>A0A0W7WEH5</accession>
<evidence type="ECO:0000256" key="1">
    <source>
        <dbReference type="ARBA" id="ARBA00022801"/>
    </source>
</evidence>
<dbReference type="PANTHER" id="PTHR43316:SF3">
    <property type="entry name" value="HALOACID DEHALOGENASE, TYPE II (AFU_ORTHOLOGUE AFUA_2G07750)-RELATED"/>
    <property type="match status" value="1"/>
</dbReference>
<dbReference type="InterPro" id="IPR036412">
    <property type="entry name" value="HAD-like_sf"/>
</dbReference>
<dbReference type="InterPro" id="IPR006439">
    <property type="entry name" value="HAD-SF_hydro_IA"/>
</dbReference>
<keyword evidence="3" id="KW-1185">Reference proteome</keyword>
<organism evidence="2 3">
    <name type="scientific">Pseudoponticoccus marisrubri</name>
    <dbReference type="NCBI Taxonomy" id="1685382"/>
    <lineage>
        <taxon>Bacteria</taxon>
        <taxon>Pseudomonadati</taxon>
        <taxon>Pseudomonadota</taxon>
        <taxon>Alphaproteobacteria</taxon>
        <taxon>Rhodobacterales</taxon>
        <taxon>Roseobacteraceae</taxon>
        <taxon>Pseudoponticoccus</taxon>
    </lineage>
</organism>
<evidence type="ECO:0008006" key="4">
    <source>
        <dbReference type="Google" id="ProtNLM"/>
    </source>
</evidence>
<dbReference type="RefSeq" id="WP_058864037.1">
    <property type="nucleotide sequence ID" value="NZ_LPXO01000020.1"/>
</dbReference>
<dbReference type="InterPro" id="IPR051540">
    <property type="entry name" value="S-2-haloacid_dehalogenase"/>
</dbReference>
<dbReference type="InterPro" id="IPR023214">
    <property type="entry name" value="HAD_sf"/>
</dbReference>
<dbReference type="PRINTS" id="PR00413">
    <property type="entry name" value="HADHALOGNASE"/>
</dbReference>